<dbReference type="GO" id="GO:0032259">
    <property type="term" value="P:methylation"/>
    <property type="evidence" value="ECO:0007669"/>
    <property type="project" value="UniProtKB-KW"/>
</dbReference>
<dbReference type="InterPro" id="IPR013216">
    <property type="entry name" value="Methyltransf_11"/>
</dbReference>
<reference evidence="2" key="1">
    <citation type="submission" date="2020-07" db="EMBL/GenBank/DDBJ databases">
        <title>Huge and variable diversity of episymbiotic CPR bacteria and DPANN archaea in groundwater ecosystems.</title>
        <authorList>
            <person name="He C.Y."/>
            <person name="Keren R."/>
            <person name="Whittaker M."/>
            <person name="Farag I.F."/>
            <person name="Doudna J."/>
            <person name="Cate J.H.D."/>
            <person name="Banfield J.F."/>
        </authorList>
    </citation>
    <scope>NUCLEOTIDE SEQUENCE</scope>
    <source>
        <strain evidence="2">NC_groundwater_1664_Pr3_B-0.1um_52_9</strain>
    </source>
</reference>
<proteinExistence type="predicted"/>
<dbReference type="Proteomes" id="UP000807825">
    <property type="component" value="Unassembled WGS sequence"/>
</dbReference>
<evidence type="ECO:0000313" key="3">
    <source>
        <dbReference type="Proteomes" id="UP000807825"/>
    </source>
</evidence>
<accession>A0A9D6V117</accession>
<organism evidence="2 3">
    <name type="scientific">Desulfomonile tiedjei</name>
    <dbReference type="NCBI Taxonomy" id="2358"/>
    <lineage>
        <taxon>Bacteria</taxon>
        <taxon>Pseudomonadati</taxon>
        <taxon>Thermodesulfobacteriota</taxon>
        <taxon>Desulfomonilia</taxon>
        <taxon>Desulfomonilales</taxon>
        <taxon>Desulfomonilaceae</taxon>
        <taxon>Desulfomonile</taxon>
    </lineage>
</organism>
<dbReference type="InterPro" id="IPR029063">
    <property type="entry name" value="SAM-dependent_MTases_sf"/>
</dbReference>
<dbReference type="EMBL" id="JACRDE010000219">
    <property type="protein sequence ID" value="MBI5249437.1"/>
    <property type="molecule type" value="Genomic_DNA"/>
</dbReference>
<dbReference type="Pfam" id="PF08241">
    <property type="entry name" value="Methyltransf_11"/>
    <property type="match status" value="1"/>
</dbReference>
<dbReference type="Gene3D" id="3.40.50.150">
    <property type="entry name" value="Vaccinia Virus protein VP39"/>
    <property type="match status" value="1"/>
</dbReference>
<protein>
    <submittedName>
        <fullName evidence="2">Class I SAM-dependent methyltransferase</fullName>
    </submittedName>
</protein>
<dbReference type="AlphaFoldDB" id="A0A9D6V117"/>
<dbReference type="GO" id="GO:0008757">
    <property type="term" value="F:S-adenosylmethionine-dependent methyltransferase activity"/>
    <property type="evidence" value="ECO:0007669"/>
    <property type="project" value="InterPro"/>
</dbReference>
<dbReference type="PANTHER" id="PTHR43591">
    <property type="entry name" value="METHYLTRANSFERASE"/>
    <property type="match status" value="1"/>
</dbReference>
<sequence length="263" mass="30422">MIGPRIGTEESDGIPRAMPNRFKFAHFPYLADALQQEMSQSRQGLRILDVGCGPGDLAAFCRPIEKCQWIGIDLWYRQLQQAKEKGVYEYVLQGNLLEGLPFRNESIDVVICSEVLMYLPNVPYMLAEFCRVMRTGGKLFVYNAISYYPRLASVLKRWGRQIYHESGSIAFNGSADWRKASRPTRISYYSFNGLISEIALLNFHIVHVTGFRIFRNRIRFLNRLEKYPWYGRMTECLTTRYPQISSELMVVARKGEARSDETS</sequence>
<keyword evidence="2" id="KW-0808">Transferase</keyword>
<dbReference type="CDD" id="cd02440">
    <property type="entry name" value="AdoMet_MTases"/>
    <property type="match status" value="1"/>
</dbReference>
<evidence type="ECO:0000259" key="1">
    <source>
        <dbReference type="Pfam" id="PF08241"/>
    </source>
</evidence>
<evidence type="ECO:0000313" key="2">
    <source>
        <dbReference type="EMBL" id="MBI5249437.1"/>
    </source>
</evidence>
<feature type="domain" description="Methyltransferase type 11" evidence="1">
    <location>
        <begin position="48"/>
        <end position="141"/>
    </location>
</feature>
<name>A0A9D6V117_9BACT</name>
<gene>
    <name evidence="2" type="ORF">HY912_08075</name>
</gene>
<keyword evidence="2" id="KW-0489">Methyltransferase</keyword>
<comment type="caution">
    <text evidence="2">The sequence shown here is derived from an EMBL/GenBank/DDBJ whole genome shotgun (WGS) entry which is preliminary data.</text>
</comment>
<dbReference type="SUPFAM" id="SSF53335">
    <property type="entry name" value="S-adenosyl-L-methionine-dependent methyltransferases"/>
    <property type="match status" value="1"/>
</dbReference>